<dbReference type="STRING" id="870482.SAMN04487987_10340"/>
<keyword evidence="3" id="KW-0808">Transferase</keyword>
<dbReference type="InterPro" id="IPR001173">
    <property type="entry name" value="Glyco_trans_2-like"/>
</dbReference>
<keyword evidence="1" id="KW-0812">Transmembrane</keyword>
<proteinExistence type="predicted"/>
<keyword evidence="1" id="KW-0472">Membrane</keyword>
<dbReference type="CDD" id="cd00761">
    <property type="entry name" value="Glyco_tranf_GTA_type"/>
    <property type="match status" value="1"/>
</dbReference>
<protein>
    <submittedName>
        <fullName evidence="3">Glycosyltransferase, GT2 family</fullName>
    </submittedName>
</protein>
<dbReference type="OrthoDB" id="1326385at2"/>
<dbReference type="InterPro" id="IPR029044">
    <property type="entry name" value="Nucleotide-diphossugar_trans"/>
</dbReference>
<feature type="domain" description="Glycosyltransferase 2-like" evidence="2">
    <location>
        <begin position="238"/>
        <end position="366"/>
    </location>
</feature>
<keyword evidence="1" id="KW-1133">Transmembrane helix</keyword>
<evidence type="ECO:0000313" key="3">
    <source>
        <dbReference type="EMBL" id="SFD02853.1"/>
    </source>
</evidence>
<feature type="transmembrane region" description="Helical" evidence="1">
    <location>
        <begin position="184"/>
        <end position="207"/>
    </location>
</feature>
<name>A0A1I1P795_9FLAO</name>
<organism evidence="3 4">
    <name type="scientific">Algibacter pectinivorans</name>
    <dbReference type="NCBI Taxonomy" id="870482"/>
    <lineage>
        <taxon>Bacteria</taxon>
        <taxon>Pseudomonadati</taxon>
        <taxon>Bacteroidota</taxon>
        <taxon>Flavobacteriia</taxon>
        <taxon>Flavobacteriales</taxon>
        <taxon>Flavobacteriaceae</taxon>
        <taxon>Algibacter</taxon>
    </lineage>
</organism>
<dbReference type="RefSeq" id="WP_092849982.1">
    <property type="nucleotide sequence ID" value="NZ_FOMI01000003.1"/>
</dbReference>
<dbReference type="Proteomes" id="UP000199439">
    <property type="component" value="Unassembled WGS sequence"/>
</dbReference>
<evidence type="ECO:0000256" key="1">
    <source>
        <dbReference type="SAM" id="Phobius"/>
    </source>
</evidence>
<reference evidence="4" key="1">
    <citation type="submission" date="2016-10" db="EMBL/GenBank/DDBJ databases">
        <authorList>
            <person name="Varghese N."/>
            <person name="Submissions S."/>
        </authorList>
    </citation>
    <scope>NUCLEOTIDE SEQUENCE [LARGE SCALE GENOMIC DNA]</scope>
    <source>
        <strain evidence="4">DSM 25730</strain>
    </source>
</reference>
<sequence>MILLIHKDDLVVEIIDLKTNQIIDGTFKSPVQALFHLSEDNKERIIVWCHQSNKDYLNVEGIKASFHLKNMMLSFSENQFLPEQIGYVEDSPFLLVNKNVKYPTWLMSSNVGAIYASQLLKFKNQVNKKESFDFVLNSIAKLGMPNGLFCYSEPKLLFKNTPKLVNVKTSYSHLFKFVKQHYKAVWSVFLLLNFIIYDGKFLVIPFLKSIFIKKVNYASSFDLQTLNKPETRESTIDVIIPTLGRKDFLHGVLLDLEKQTLLPKQVIIIEQNDVENSKTELDFIYNKSWPFIIIHRFIHQMGVCNARNLALQSVTSDFVYLADDDNKFDANLIENIIQKMQTYNFGVIAMSYLQKNEVEKNKTAIQWSTFGGGSSVIDSKYLDHVSFNMAYEFGYGEDTDFGMQLRNLGADVIYTPDIKILHLKAPIGGFRTKFIHPWEREGAIKPKPSPTVMLSRITNSTKQQLQGYKTNLFIKFYKSQNIKNPLKYYSHFKKQWQKSIEWANTLKTN</sequence>
<gene>
    <name evidence="3" type="ORF">SAMN04487987_10340</name>
</gene>
<evidence type="ECO:0000313" key="4">
    <source>
        <dbReference type="Proteomes" id="UP000199439"/>
    </source>
</evidence>
<keyword evidence="4" id="KW-1185">Reference proteome</keyword>
<dbReference type="SUPFAM" id="SSF53448">
    <property type="entry name" value="Nucleotide-diphospho-sugar transferases"/>
    <property type="match status" value="1"/>
</dbReference>
<dbReference type="EMBL" id="FOMI01000003">
    <property type="protein sequence ID" value="SFD02853.1"/>
    <property type="molecule type" value="Genomic_DNA"/>
</dbReference>
<evidence type="ECO:0000259" key="2">
    <source>
        <dbReference type="Pfam" id="PF00535"/>
    </source>
</evidence>
<dbReference type="AlphaFoldDB" id="A0A1I1P795"/>
<accession>A0A1I1P795</accession>
<dbReference type="GO" id="GO:0016740">
    <property type="term" value="F:transferase activity"/>
    <property type="evidence" value="ECO:0007669"/>
    <property type="project" value="UniProtKB-KW"/>
</dbReference>
<dbReference type="Gene3D" id="3.90.550.10">
    <property type="entry name" value="Spore Coat Polysaccharide Biosynthesis Protein SpsA, Chain A"/>
    <property type="match status" value="1"/>
</dbReference>
<dbReference type="Pfam" id="PF00535">
    <property type="entry name" value="Glycos_transf_2"/>
    <property type="match status" value="1"/>
</dbReference>